<name>A0A6V8MFK5_9BACT</name>
<reference evidence="3" key="1">
    <citation type="submission" date="2020-06" db="EMBL/GenBank/DDBJ databases">
        <title>Draft genomic sequence of Geomonas sp. Red330.</title>
        <authorList>
            <person name="Itoh H."/>
            <person name="Zhenxing X."/>
            <person name="Ushijima N."/>
            <person name="Masuda Y."/>
            <person name="Shiratori Y."/>
            <person name="Senoo K."/>
        </authorList>
    </citation>
    <scope>NUCLEOTIDE SEQUENCE [LARGE SCALE GENOMIC DNA]</scope>
    <source>
        <strain evidence="3">Red330</strain>
    </source>
</reference>
<feature type="compositionally biased region" description="Low complexity" evidence="1">
    <location>
        <begin position="306"/>
        <end position="319"/>
    </location>
</feature>
<evidence type="ECO:0000256" key="1">
    <source>
        <dbReference type="SAM" id="MobiDB-lite"/>
    </source>
</evidence>
<feature type="region of interest" description="Disordered" evidence="1">
    <location>
        <begin position="179"/>
        <end position="251"/>
    </location>
</feature>
<feature type="compositionally biased region" description="Low complexity" evidence="1">
    <location>
        <begin position="241"/>
        <end position="251"/>
    </location>
</feature>
<feature type="region of interest" description="Disordered" evidence="1">
    <location>
        <begin position="291"/>
        <end position="319"/>
    </location>
</feature>
<evidence type="ECO:0000313" key="3">
    <source>
        <dbReference type="Proteomes" id="UP000556026"/>
    </source>
</evidence>
<evidence type="ECO:0000313" key="2">
    <source>
        <dbReference type="EMBL" id="GFO58722.1"/>
    </source>
</evidence>
<accession>A0A6V8MFK5</accession>
<dbReference type="EMBL" id="BLXX01000002">
    <property type="protein sequence ID" value="GFO58722.1"/>
    <property type="molecule type" value="Genomic_DNA"/>
</dbReference>
<dbReference type="RefSeq" id="WP_183353573.1">
    <property type="nucleotide sequence ID" value="NZ_BLXX01000002.1"/>
</dbReference>
<protein>
    <submittedName>
        <fullName evidence="2">Uncharacterized protein</fullName>
    </submittedName>
</protein>
<sequence length="319" mass="33102">MPAVLVLSRGERLLRLVRPLVQPNLLRLHTAATLGEAREVLAEQQPEWVLADLASLPDYGAAEITAALSGPATSVVLLATGHEAIAPGTPSRADLVLDLALSDAELVHALRSLICSGSTAEQPQPAPAHPLAQARALLFTTPDQQAERPHLWAALGSAAVFGTALVFWAVAGRRGPEAVPSRAVPAAPPVASSAPSPVPTPLPAPAPRPLPAPAQARRPAAGRSVNYSQPARNEPTDPAAPEGVPPGSVVVGPNETVLRILKRDFGLGYHEALALLPALRRLNKGRDLDRLQPGQRLELPPELLTGAAPEAPAPSGGSE</sequence>
<comment type="caution">
    <text evidence="2">The sequence shown here is derived from an EMBL/GenBank/DDBJ whole genome shotgun (WGS) entry which is preliminary data.</text>
</comment>
<keyword evidence="3" id="KW-1185">Reference proteome</keyword>
<feature type="compositionally biased region" description="Low complexity" evidence="1">
    <location>
        <begin position="179"/>
        <end position="195"/>
    </location>
</feature>
<gene>
    <name evidence="2" type="ORF">GMST_10470</name>
</gene>
<dbReference type="AlphaFoldDB" id="A0A6V8MFK5"/>
<organism evidence="2 3">
    <name type="scientific">Geomonas silvestris</name>
    <dbReference type="NCBI Taxonomy" id="2740184"/>
    <lineage>
        <taxon>Bacteria</taxon>
        <taxon>Pseudomonadati</taxon>
        <taxon>Thermodesulfobacteriota</taxon>
        <taxon>Desulfuromonadia</taxon>
        <taxon>Geobacterales</taxon>
        <taxon>Geobacteraceae</taxon>
        <taxon>Geomonas</taxon>
    </lineage>
</organism>
<proteinExistence type="predicted"/>
<feature type="compositionally biased region" description="Pro residues" evidence="1">
    <location>
        <begin position="196"/>
        <end position="212"/>
    </location>
</feature>
<dbReference type="Proteomes" id="UP000556026">
    <property type="component" value="Unassembled WGS sequence"/>
</dbReference>